<keyword evidence="1" id="KW-0472">Membrane</keyword>
<evidence type="ECO:0000256" key="1">
    <source>
        <dbReference type="SAM" id="Phobius"/>
    </source>
</evidence>
<keyword evidence="3" id="KW-1185">Reference proteome</keyword>
<organism evidence="2 3">
    <name type="scientific">Compostibacillus humi</name>
    <dbReference type="NCBI Taxonomy" id="1245525"/>
    <lineage>
        <taxon>Bacteria</taxon>
        <taxon>Bacillati</taxon>
        <taxon>Bacillota</taxon>
        <taxon>Bacilli</taxon>
        <taxon>Bacillales</taxon>
        <taxon>Bacillaceae</taxon>
        <taxon>Compostibacillus</taxon>
    </lineage>
</organism>
<reference evidence="2" key="2">
    <citation type="submission" date="2020-09" db="EMBL/GenBank/DDBJ databases">
        <authorList>
            <person name="Sun Q."/>
            <person name="Zhou Y."/>
        </authorList>
    </citation>
    <scope>NUCLEOTIDE SEQUENCE</scope>
    <source>
        <strain evidence="2">CGMCC 1.12360</strain>
    </source>
</reference>
<dbReference type="PROSITE" id="PS51257">
    <property type="entry name" value="PROKAR_LIPOPROTEIN"/>
    <property type="match status" value="1"/>
</dbReference>
<accession>A0A8J2ZQW6</accession>
<evidence type="ECO:0008006" key="4">
    <source>
        <dbReference type="Google" id="ProtNLM"/>
    </source>
</evidence>
<dbReference type="AlphaFoldDB" id="A0A8J2ZQW6"/>
<protein>
    <recommendedName>
        <fullName evidence="4">DUF2929 family protein</fullName>
    </recommendedName>
</protein>
<dbReference type="Pfam" id="PF11151">
    <property type="entry name" value="DUF2929"/>
    <property type="match status" value="1"/>
</dbReference>
<evidence type="ECO:0000313" key="3">
    <source>
        <dbReference type="Proteomes" id="UP000602050"/>
    </source>
</evidence>
<feature type="transmembrane region" description="Helical" evidence="1">
    <location>
        <begin position="28"/>
        <end position="48"/>
    </location>
</feature>
<gene>
    <name evidence="2" type="ORF">GCM10010978_10520</name>
</gene>
<name>A0A8J2ZQW6_9BACI</name>
<dbReference type="EMBL" id="BMEV01000014">
    <property type="protein sequence ID" value="GGH73046.1"/>
    <property type="molecule type" value="Genomic_DNA"/>
</dbReference>
<reference evidence="2" key="1">
    <citation type="journal article" date="2014" name="Int. J. Syst. Evol. Microbiol.">
        <title>Complete genome sequence of Corynebacterium casei LMG S-19264T (=DSM 44701T), isolated from a smear-ripened cheese.</title>
        <authorList>
            <consortium name="US DOE Joint Genome Institute (JGI-PGF)"/>
            <person name="Walter F."/>
            <person name="Albersmeier A."/>
            <person name="Kalinowski J."/>
            <person name="Ruckert C."/>
        </authorList>
    </citation>
    <scope>NUCLEOTIDE SEQUENCE</scope>
    <source>
        <strain evidence="2">CGMCC 1.12360</strain>
    </source>
</reference>
<dbReference type="InterPro" id="IPR021324">
    <property type="entry name" value="DUF2929"/>
</dbReference>
<comment type="caution">
    <text evidence="2">The sequence shown here is derived from an EMBL/GenBank/DDBJ whole genome shotgun (WGS) entry which is preliminary data.</text>
</comment>
<evidence type="ECO:0000313" key="2">
    <source>
        <dbReference type="EMBL" id="GGH73046.1"/>
    </source>
</evidence>
<dbReference type="Proteomes" id="UP000602050">
    <property type="component" value="Unassembled WGS sequence"/>
</dbReference>
<sequence>MRYIASIIWAVLISCAIAYVLTSMGGETFALFDTLILAGIIAIAVFWLGDGILKENKR</sequence>
<dbReference type="RefSeq" id="WP_188391332.1">
    <property type="nucleotide sequence ID" value="NZ_BMEV01000014.1"/>
</dbReference>
<keyword evidence="1" id="KW-1133">Transmembrane helix</keyword>
<keyword evidence="1" id="KW-0812">Transmembrane</keyword>
<proteinExistence type="predicted"/>